<dbReference type="RefSeq" id="WP_090918782.1">
    <property type="nucleotide sequence ID" value="NZ_FMVM01000006.1"/>
</dbReference>
<evidence type="ECO:0000313" key="4">
    <source>
        <dbReference type="Proteomes" id="UP000198538"/>
    </source>
</evidence>
<accession>A0A1G5H239</accession>
<evidence type="ECO:0000256" key="2">
    <source>
        <dbReference type="SAM" id="Phobius"/>
    </source>
</evidence>
<evidence type="ECO:0000256" key="1">
    <source>
        <dbReference type="SAM" id="MobiDB-lite"/>
    </source>
</evidence>
<gene>
    <name evidence="3" type="ORF">SAMN05720606_106159</name>
</gene>
<keyword evidence="2" id="KW-1133">Transmembrane helix</keyword>
<keyword evidence="4" id="KW-1185">Reference proteome</keyword>
<organism evidence="3 4">
    <name type="scientific">Paenibacillus polysaccharolyticus</name>
    <dbReference type="NCBI Taxonomy" id="582692"/>
    <lineage>
        <taxon>Bacteria</taxon>
        <taxon>Bacillati</taxon>
        <taxon>Bacillota</taxon>
        <taxon>Bacilli</taxon>
        <taxon>Bacillales</taxon>
        <taxon>Paenibacillaceae</taxon>
        <taxon>Paenibacillus</taxon>
    </lineage>
</organism>
<name>A0A1G5H239_9BACL</name>
<dbReference type="AlphaFoldDB" id="A0A1G5H239"/>
<reference evidence="4" key="1">
    <citation type="submission" date="2016-10" db="EMBL/GenBank/DDBJ databases">
        <authorList>
            <person name="Varghese N."/>
            <person name="Submissions S."/>
        </authorList>
    </citation>
    <scope>NUCLEOTIDE SEQUENCE [LARGE SCALE GENOMIC DNA]</scope>
    <source>
        <strain evidence="4">BL9</strain>
    </source>
</reference>
<keyword evidence="2" id="KW-0472">Membrane</keyword>
<proteinExistence type="predicted"/>
<evidence type="ECO:0000313" key="3">
    <source>
        <dbReference type="EMBL" id="SCY57609.1"/>
    </source>
</evidence>
<keyword evidence="2" id="KW-0812">Transmembrane</keyword>
<dbReference type="EMBL" id="FMVM01000006">
    <property type="protein sequence ID" value="SCY57609.1"/>
    <property type="molecule type" value="Genomic_DNA"/>
</dbReference>
<dbReference type="Proteomes" id="UP000198538">
    <property type="component" value="Unassembled WGS sequence"/>
</dbReference>
<sequence length="59" mass="6477">MNMDPNHLNSSEGEAAKQRADELARQAQRGSWLSGVFTTIIIAAVVIGILFWIAYARTS</sequence>
<protein>
    <submittedName>
        <fullName evidence="3">Uncharacterized protein</fullName>
    </submittedName>
</protein>
<feature type="transmembrane region" description="Helical" evidence="2">
    <location>
        <begin position="32"/>
        <end position="55"/>
    </location>
</feature>
<feature type="region of interest" description="Disordered" evidence="1">
    <location>
        <begin position="1"/>
        <end position="22"/>
    </location>
</feature>